<sequence length="211" mass="24256">MYYWIGEELEFPAHEFASKEGVLALGGDLSVERLILAYSNGIFPWFNEDDPIVWYSPLERMVLYPDEFKVSKSMRQVLRKEDFQITMNKDFEGVISNCKSISRKDQDGTWITDDMKTAYLNLHQMGLAKSIEIWKNEELVAGLYGVDLGNGVFCGESMFSKVSNMSKVAFIYLVQECDYTLIDCQVHNDHLESLGAKEIPREEFLKYLKGA</sequence>
<dbReference type="Gene3D" id="3.30.70.3550">
    <property type="entry name" value="Leucyl/phenylalanyl-tRNA-protein transferase, N-terminal domain"/>
    <property type="match status" value="1"/>
</dbReference>
<comment type="catalytic activity">
    <reaction evidence="5 15">
        <text>L-phenylalanyl-tRNA(Phe) + an N-terminal L-alpha-aminoacyl-[protein] = an N-terminal L-phenylalanyl-L-alpha-aminoacyl-[protein] + tRNA(Phe)</text>
        <dbReference type="Rhea" id="RHEA:43632"/>
        <dbReference type="Rhea" id="RHEA-COMP:9668"/>
        <dbReference type="Rhea" id="RHEA-COMP:9699"/>
        <dbReference type="Rhea" id="RHEA-COMP:10636"/>
        <dbReference type="Rhea" id="RHEA-COMP:10637"/>
        <dbReference type="ChEBI" id="CHEBI:78442"/>
        <dbReference type="ChEBI" id="CHEBI:78531"/>
        <dbReference type="ChEBI" id="CHEBI:78597"/>
        <dbReference type="ChEBI" id="CHEBI:83561"/>
        <dbReference type="EC" id="2.3.2.6"/>
    </reaction>
</comment>
<dbReference type="RefSeq" id="WP_095074108.1">
    <property type="nucleotide sequence ID" value="NZ_LT899436.1"/>
</dbReference>
<evidence type="ECO:0000256" key="2">
    <source>
        <dbReference type="ARBA" id="ARBA00022490"/>
    </source>
</evidence>
<comment type="catalytic activity">
    <reaction evidence="6 15">
        <text>N-terminal L-arginyl-[protein] + L-leucyl-tRNA(Leu) = N-terminal L-leucyl-L-arginyl-[protein] + tRNA(Leu) + H(+)</text>
        <dbReference type="Rhea" id="RHEA:50416"/>
        <dbReference type="Rhea" id="RHEA-COMP:9613"/>
        <dbReference type="Rhea" id="RHEA-COMP:9622"/>
        <dbReference type="Rhea" id="RHEA-COMP:12672"/>
        <dbReference type="Rhea" id="RHEA-COMP:12673"/>
        <dbReference type="ChEBI" id="CHEBI:15378"/>
        <dbReference type="ChEBI" id="CHEBI:64719"/>
        <dbReference type="ChEBI" id="CHEBI:78442"/>
        <dbReference type="ChEBI" id="CHEBI:78494"/>
        <dbReference type="ChEBI" id="CHEBI:133044"/>
        <dbReference type="EC" id="2.3.2.6"/>
    </reaction>
</comment>
<protein>
    <recommendedName>
        <fullName evidence="11 15">Leucyl/phenylalanyl-tRNA--protein transferase</fullName>
        <ecNumber evidence="10 15">2.3.2.6</ecNumber>
    </recommendedName>
    <alternativeName>
        <fullName evidence="12 15">L/F-transferase</fullName>
    </alternativeName>
    <alternativeName>
        <fullName evidence="13 15">Leucyltransferase</fullName>
    </alternativeName>
    <alternativeName>
        <fullName evidence="14 15">Phenyalanyltransferase</fullName>
    </alternativeName>
</protein>
<evidence type="ECO:0000256" key="15">
    <source>
        <dbReference type="HAMAP-Rule" id="MF_00688"/>
    </source>
</evidence>
<evidence type="ECO:0000313" key="17">
    <source>
        <dbReference type="Proteomes" id="UP000215214"/>
    </source>
</evidence>
<comment type="function">
    <text evidence="8 15">Functions in the N-end rule pathway of protein degradation where it conjugates Leu, Phe and, less efficiently, Met from aminoacyl-tRNAs to the N-termini of proteins containing an N-terminal arginine or lysine.</text>
</comment>
<dbReference type="EC" id="2.3.2.6" evidence="10 15"/>
<dbReference type="Pfam" id="PF03588">
    <property type="entry name" value="Leu_Phe_trans"/>
    <property type="match status" value="1"/>
</dbReference>
<dbReference type="PANTHER" id="PTHR30098:SF2">
    <property type="entry name" value="LEUCYL_PHENYLALANYL-TRNA--PROTEIN TRANSFERASE"/>
    <property type="match status" value="1"/>
</dbReference>
<accession>A0A238UD81</accession>
<dbReference type="GO" id="GO:0008914">
    <property type="term" value="F:leucyl-tRNA--protein transferase activity"/>
    <property type="evidence" value="ECO:0007669"/>
    <property type="project" value="UniProtKB-UniRule"/>
</dbReference>
<evidence type="ECO:0000256" key="4">
    <source>
        <dbReference type="ARBA" id="ARBA00023315"/>
    </source>
</evidence>
<dbReference type="InterPro" id="IPR042203">
    <property type="entry name" value="Leu/Phe-tRNA_Trfase_C"/>
</dbReference>
<organism evidence="16 17">
    <name type="scientific">Tenacibaculum jejuense</name>
    <dbReference type="NCBI Taxonomy" id="584609"/>
    <lineage>
        <taxon>Bacteria</taxon>
        <taxon>Pseudomonadati</taxon>
        <taxon>Bacteroidota</taxon>
        <taxon>Flavobacteriia</taxon>
        <taxon>Flavobacteriales</taxon>
        <taxon>Flavobacteriaceae</taxon>
        <taxon>Tenacibaculum</taxon>
    </lineage>
</organism>
<evidence type="ECO:0000256" key="12">
    <source>
        <dbReference type="ARBA" id="ARBA00077136"/>
    </source>
</evidence>
<name>A0A238UD81_9FLAO</name>
<evidence type="ECO:0000256" key="13">
    <source>
        <dbReference type="ARBA" id="ARBA00077165"/>
    </source>
</evidence>
<keyword evidence="3 15" id="KW-0808">Transferase</keyword>
<keyword evidence="2 15" id="KW-0963">Cytoplasm</keyword>
<comment type="catalytic activity">
    <reaction evidence="7 15">
        <text>N-terminal L-lysyl-[protein] + L-leucyl-tRNA(Leu) = N-terminal L-leucyl-L-lysyl-[protein] + tRNA(Leu) + H(+)</text>
        <dbReference type="Rhea" id="RHEA:12340"/>
        <dbReference type="Rhea" id="RHEA-COMP:9613"/>
        <dbReference type="Rhea" id="RHEA-COMP:9622"/>
        <dbReference type="Rhea" id="RHEA-COMP:12670"/>
        <dbReference type="Rhea" id="RHEA-COMP:12671"/>
        <dbReference type="ChEBI" id="CHEBI:15378"/>
        <dbReference type="ChEBI" id="CHEBI:65249"/>
        <dbReference type="ChEBI" id="CHEBI:78442"/>
        <dbReference type="ChEBI" id="CHEBI:78494"/>
        <dbReference type="ChEBI" id="CHEBI:133043"/>
        <dbReference type="EC" id="2.3.2.6"/>
    </reaction>
</comment>
<evidence type="ECO:0000256" key="7">
    <source>
        <dbReference type="ARBA" id="ARBA00051538"/>
    </source>
</evidence>
<dbReference type="AlphaFoldDB" id="A0A238UD81"/>
<comment type="similarity">
    <text evidence="9 15">Belongs to the L/F-transferase family.</text>
</comment>
<dbReference type="Proteomes" id="UP000215214">
    <property type="component" value="Chromosome TJEJU"/>
</dbReference>
<keyword evidence="4 15" id="KW-0012">Acyltransferase</keyword>
<dbReference type="GO" id="GO:0030163">
    <property type="term" value="P:protein catabolic process"/>
    <property type="evidence" value="ECO:0007669"/>
    <property type="project" value="UniProtKB-UniRule"/>
</dbReference>
<reference evidence="16 17" key="1">
    <citation type="submission" date="2017-07" db="EMBL/GenBank/DDBJ databases">
        <authorList>
            <person name="Sun Z.S."/>
            <person name="Albrecht U."/>
            <person name="Echele G."/>
            <person name="Lee C.C."/>
        </authorList>
    </citation>
    <scope>NUCLEOTIDE SEQUENCE [LARGE SCALE GENOMIC DNA]</scope>
    <source>
        <strain evidence="17">type strain: KCTC 22618</strain>
    </source>
</reference>
<evidence type="ECO:0000256" key="11">
    <source>
        <dbReference type="ARBA" id="ARBA00074372"/>
    </source>
</evidence>
<dbReference type="SUPFAM" id="SSF55729">
    <property type="entry name" value="Acyl-CoA N-acyltransferases (Nat)"/>
    <property type="match status" value="1"/>
</dbReference>
<dbReference type="PANTHER" id="PTHR30098">
    <property type="entry name" value="LEUCYL/PHENYLALANYL-TRNA--PROTEIN TRANSFERASE"/>
    <property type="match status" value="1"/>
</dbReference>
<evidence type="ECO:0000256" key="5">
    <source>
        <dbReference type="ARBA" id="ARBA00050607"/>
    </source>
</evidence>
<proteinExistence type="inferred from homology"/>
<evidence type="ECO:0000256" key="14">
    <source>
        <dbReference type="ARBA" id="ARBA00083640"/>
    </source>
</evidence>
<dbReference type="FunFam" id="3.30.70.3550:FF:000001">
    <property type="entry name" value="Leucyl/phenylalanyl-tRNA--protein transferase"/>
    <property type="match status" value="1"/>
</dbReference>
<evidence type="ECO:0000256" key="10">
    <source>
        <dbReference type="ARBA" id="ARBA00066767"/>
    </source>
</evidence>
<dbReference type="InterPro" id="IPR016181">
    <property type="entry name" value="Acyl_CoA_acyltransferase"/>
</dbReference>
<dbReference type="OrthoDB" id="9790282at2"/>
<dbReference type="InterPro" id="IPR004616">
    <property type="entry name" value="Leu/Phe-tRNA_Trfase"/>
</dbReference>
<evidence type="ECO:0000256" key="6">
    <source>
        <dbReference type="ARBA" id="ARBA00050652"/>
    </source>
</evidence>
<evidence type="ECO:0000256" key="9">
    <source>
        <dbReference type="ARBA" id="ARBA00061535"/>
    </source>
</evidence>
<evidence type="ECO:0000313" key="16">
    <source>
        <dbReference type="EMBL" id="SNR17121.1"/>
    </source>
</evidence>
<dbReference type="InterPro" id="IPR042221">
    <property type="entry name" value="Leu/Phe-tRNA_Trfase_N"/>
</dbReference>
<dbReference type="NCBIfam" id="TIGR00667">
    <property type="entry name" value="aat"/>
    <property type="match status" value="1"/>
</dbReference>
<evidence type="ECO:0000256" key="8">
    <source>
        <dbReference type="ARBA" id="ARBA00054043"/>
    </source>
</evidence>
<dbReference type="HAMAP" id="MF_00688">
    <property type="entry name" value="Leu_Phe_trans"/>
    <property type="match status" value="1"/>
</dbReference>
<evidence type="ECO:0000256" key="3">
    <source>
        <dbReference type="ARBA" id="ARBA00022679"/>
    </source>
</evidence>
<comment type="subcellular location">
    <subcellularLocation>
        <location evidence="1 15">Cytoplasm</location>
    </subcellularLocation>
</comment>
<dbReference type="KEGG" id="tje:TJEJU_3477"/>
<dbReference type="Gene3D" id="3.40.630.70">
    <property type="entry name" value="Leucyl/phenylalanyl-tRNA-protein transferase, C-terminal domain"/>
    <property type="match status" value="1"/>
</dbReference>
<dbReference type="GO" id="GO:0005737">
    <property type="term" value="C:cytoplasm"/>
    <property type="evidence" value="ECO:0007669"/>
    <property type="project" value="UniProtKB-SubCell"/>
</dbReference>
<gene>
    <name evidence="15 16" type="primary">aat</name>
    <name evidence="16" type="ORF">TJEJU_3477</name>
</gene>
<evidence type="ECO:0000256" key="1">
    <source>
        <dbReference type="ARBA" id="ARBA00004496"/>
    </source>
</evidence>
<keyword evidence="17" id="KW-1185">Reference proteome</keyword>
<dbReference type="EMBL" id="LT899436">
    <property type="protein sequence ID" value="SNR17121.1"/>
    <property type="molecule type" value="Genomic_DNA"/>
</dbReference>